<dbReference type="Gene3D" id="2.40.160.50">
    <property type="entry name" value="membrane protein fhac: a member of the omp85/tpsb transporter family"/>
    <property type="match status" value="1"/>
</dbReference>
<organism evidence="3 4">
    <name type="scientific">Enhygromyxa salina</name>
    <dbReference type="NCBI Taxonomy" id="215803"/>
    <lineage>
        <taxon>Bacteria</taxon>
        <taxon>Pseudomonadati</taxon>
        <taxon>Myxococcota</taxon>
        <taxon>Polyangia</taxon>
        <taxon>Nannocystales</taxon>
        <taxon>Nannocystaceae</taxon>
        <taxon>Enhygromyxa</taxon>
    </lineage>
</organism>
<accession>A0A2S9YQ06</accession>
<feature type="region of interest" description="Disordered" evidence="1">
    <location>
        <begin position="1"/>
        <end position="21"/>
    </location>
</feature>
<protein>
    <submittedName>
        <fullName evidence="3">Outer membrane protein assembly factor BamA</fullName>
    </submittedName>
</protein>
<dbReference type="Gene3D" id="3.10.20.310">
    <property type="entry name" value="membrane protein fhac"/>
    <property type="match status" value="1"/>
</dbReference>
<name>A0A2S9YQ06_9BACT</name>
<feature type="transmembrane region" description="Helical" evidence="2">
    <location>
        <begin position="485"/>
        <end position="503"/>
    </location>
</feature>
<reference evidence="3 4" key="1">
    <citation type="submission" date="2018-03" db="EMBL/GenBank/DDBJ databases">
        <title>Draft Genome Sequences of the Obligatory Marine Myxobacteria Enhygromyxa salina SWB007.</title>
        <authorList>
            <person name="Poehlein A."/>
            <person name="Moghaddam J.A."/>
            <person name="Harms H."/>
            <person name="Alanjari M."/>
            <person name="Koenig G.M."/>
            <person name="Daniel R."/>
            <person name="Schaeberle T.F."/>
        </authorList>
    </citation>
    <scope>NUCLEOTIDE SEQUENCE [LARGE SCALE GENOMIC DNA]</scope>
    <source>
        <strain evidence="3 4">SWB007</strain>
    </source>
</reference>
<gene>
    <name evidence="3" type="primary">bamA_3</name>
    <name evidence="3" type="ORF">ENSA7_31730</name>
</gene>
<sequence length="550" mass="59532">MWLTPRRRHLAPQDSHARGSWVKSWPPGARRVGLGLAVALVLLPLSLAPSVAIAAPPVEPARAAPVDRSPRAARADETAGMDDAGVLVEGPIERTVHIVALQIRGRKQVTAKQITEALEAEGLVEGQQVFWPEDPRIDRAVQRLAATGYFDQVAIRLVPVSRNSDSASLVVDLHERGSLVIRQVSAASSLLTPFAGGFDLMERNLAGSRVHLGAAFVVGTKARGVADDQRQQAYELYTELPVIAGSPIGVAGSAYAILANEPYRVAGEDYDPNPSNFDTLRYSRYGSVVGVTIPVRADLRLGIDFRFEAIDARSQGGADPAEIPVQTLPNGDLRELDLQLEHGMHFLSSAEFSLIWDQRNRAAIIGKGGHVRVDVQLSSPAIGSSYEYLRVLVGGGYSFRLPWGHWLTPSLWGGQIAGDAPRFEMILPGDLADWTPGRTMGLQYSTRWPVDTFKTGVNAYALASLGGRVDLEYGIPLFRRPQTSFVYGGYLFFSAGVFTLTGTRAQRSERRALGELAAPVGFNANFGLKLDTSIGTIDLSVGNVLRRVPL</sequence>
<keyword evidence="2" id="KW-0472">Membrane</keyword>
<keyword evidence="2" id="KW-0812">Transmembrane</keyword>
<dbReference type="Proteomes" id="UP000238823">
    <property type="component" value="Unassembled WGS sequence"/>
</dbReference>
<keyword evidence="2" id="KW-1133">Transmembrane helix</keyword>
<evidence type="ECO:0000256" key="1">
    <source>
        <dbReference type="SAM" id="MobiDB-lite"/>
    </source>
</evidence>
<evidence type="ECO:0000313" key="4">
    <source>
        <dbReference type="Proteomes" id="UP000238823"/>
    </source>
</evidence>
<dbReference type="EMBL" id="PVNL01000058">
    <property type="protein sequence ID" value="PRQ07158.1"/>
    <property type="molecule type" value="Genomic_DNA"/>
</dbReference>
<evidence type="ECO:0000256" key="2">
    <source>
        <dbReference type="SAM" id="Phobius"/>
    </source>
</evidence>
<feature type="compositionally biased region" description="Basic residues" evidence="1">
    <location>
        <begin position="1"/>
        <end position="10"/>
    </location>
</feature>
<evidence type="ECO:0000313" key="3">
    <source>
        <dbReference type="EMBL" id="PRQ07158.1"/>
    </source>
</evidence>
<proteinExistence type="predicted"/>
<dbReference type="AlphaFoldDB" id="A0A2S9YQ06"/>
<comment type="caution">
    <text evidence="3">The sequence shown here is derived from an EMBL/GenBank/DDBJ whole genome shotgun (WGS) entry which is preliminary data.</text>
</comment>